<keyword evidence="4 7" id="KW-0472">Membrane</keyword>
<feature type="transmembrane region" description="Helical" evidence="7">
    <location>
        <begin position="251"/>
        <end position="271"/>
    </location>
</feature>
<evidence type="ECO:0000313" key="10">
    <source>
        <dbReference type="Proteomes" id="UP000221011"/>
    </source>
</evidence>
<dbReference type="InterPro" id="IPR020846">
    <property type="entry name" value="MFS_dom"/>
</dbReference>
<evidence type="ECO:0000259" key="8">
    <source>
        <dbReference type="PROSITE" id="PS50850"/>
    </source>
</evidence>
<evidence type="ECO:0000256" key="6">
    <source>
        <dbReference type="SAM" id="MobiDB-lite"/>
    </source>
</evidence>
<dbReference type="PRINTS" id="PR01036">
    <property type="entry name" value="TCRTETB"/>
</dbReference>
<dbReference type="GO" id="GO:0022857">
    <property type="term" value="F:transmembrane transporter activity"/>
    <property type="evidence" value="ECO:0007669"/>
    <property type="project" value="InterPro"/>
</dbReference>
<evidence type="ECO:0000256" key="1">
    <source>
        <dbReference type="ARBA" id="ARBA00004651"/>
    </source>
</evidence>
<dbReference type="GO" id="GO:0046677">
    <property type="term" value="P:response to antibiotic"/>
    <property type="evidence" value="ECO:0007669"/>
    <property type="project" value="UniProtKB-KW"/>
</dbReference>
<proteinExistence type="predicted"/>
<feature type="transmembrane region" description="Helical" evidence="7">
    <location>
        <begin position="225"/>
        <end position="245"/>
    </location>
</feature>
<evidence type="ECO:0000256" key="3">
    <source>
        <dbReference type="ARBA" id="ARBA00022989"/>
    </source>
</evidence>
<evidence type="ECO:0000256" key="2">
    <source>
        <dbReference type="ARBA" id="ARBA00022692"/>
    </source>
</evidence>
<dbReference type="InterPro" id="IPR036259">
    <property type="entry name" value="MFS_trans_sf"/>
</dbReference>
<feature type="region of interest" description="Disordered" evidence="6">
    <location>
        <begin position="490"/>
        <end position="510"/>
    </location>
</feature>
<dbReference type="EMBL" id="CP022685">
    <property type="protein sequence ID" value="ATL28982.1"/>
    <property type="molecule type" value="Genomic_DNA"/>
</dbReference>
<dbReference type="Gene3D" id="1.20.1720.10">
    <property type="entry name" value="Multidrug resistance protein D"/>
    <property type="match status" value="1"/>
</dbReference>
<evidence type="ECO:0000256" key="5">
    <source>
        <dbReference type="ARBA" id="ARBA00023251"/>
    </source>
</evidence>
<dbReference type="Gene3D" id="1.20.1250.20">
    <property type="entry name" value="MFS general substrate transporter like domains"/>
    <property type="match status" value="1"/>
</dbReference>
<feature type="compositionally biased region" description="Basic and acidic residues" evidence="6">
    <location>
        <begin position="11"/>
        <end position="21"/>
    </location>
</feature>
<evidence type="ECO:0000313" key="9">
    <source>
        <dbReference type="EMBL" id="ATL28982.1"/>
    </source>
</evidence>
<feature type="transmembrane region" description="Helical" evidence="7">
    <location>
        <begin position="70"/>
        <end position="90"/>
    </location>
</feature>
<dbReference type="CDD" id="cd17321">
    <property type="entry name" value="MFS_MMR_MDR_like"/>
    <property type="match status" value="1"/>
</dbReference>
<accession>A0A291QBH7</accession>
<feature type="compositionally biased region" description="Polar residues" evidence="6">
    <location>
        <begin position="1"/>
        <end position="10"/>
    </location>
</feature>
<feature type="transmembrane region" description="Helical" evidence="7">
    <location>
        <begin position="467"/>
        <end position="485"/>
    </location>
</feature>
<keyword evidence="5" id="KW-0046">Antibiotic resistance</keyword>
<feature type="transmembrane region" description="Helical" evidence="7">
    <location>
        <begin position="388"/>
        <end position="406"/>
    </location>
</feature>
<dbReference type="GO" id="GO:0005886">
    <property type="term" value="C:plasma membrane"/>
    <property type="evidence" value="ECO:0007669"/>
    <property type="project" value="UniProtKB-SubCell"/>
</dbReference>
<evidence type="ECO:0000256" key="4">
    <source>
        <dbReference type="ARBA" id="ARBA00023136"/>
    </source>
</evidence>
<sequence length="510" mass="53318">MSSSALGNESQHTDQRPDRPAPHHPSPRTALAARIALLVLLVAELMDILDQSVVLTALPAIQESTGAGPAAVQWLTTGYTLPVAVGLITGGRLGDLHGRRRILLVGTVVFTAASLLCGLATGPGVLIGARVLQGVGVALMIPQVLATLHVTFAGQNRSKAFGLYGAVLSLANVLGPVMGGLLTEADLFGLSWRPIFLVNVPVGLAVLLLGRRFVPESTVRKADRLDLTGVLLSALAVVLILFPLTEGHLHHWPLWCFAMLAAGLVALGVLLRHQHLKQGRSPLVPLPLFRSRQFSGGVAAQLMHGLLCGLFFMTWTLYLQRGLGMSPFHAALAFVLLSFGELAGATLAAKSAGRFARRLPQAGSLIALAAMAAYGLQADAGRADLTLLAMTAPVVLIGFGLGMVSGPLADMSLARVPHQDAGSASGLFNTAMHLGIALGTALTALVFFATTDGSPDAGLNRDAFIDVLWWVGGLLALLWALMFACPSGRTARPVTDPPRPHAPTKKGASH</sequence>
<protein>
    <submittedName>
        <fullName evidence="9">Putative transmembrane efflux protein</fullName>
    </submittedName>
</protein>
<keyword evidence="10" id="KW-1185">Reference proteome</keyword>
<keyword evidence="3 7" id="KW-1133">Transmembrane helix</keyword>
<dbReference type="AlphaFoldDB" id="A0A291QBH7"/>
<feature type="transmembrane region" description="Helical" evidence="7">
    <location>
        <begin position="359"/>
        <end position="376"/>
    </location>
</feature>
<name>A0A291QBH7_9ACTN</name>
<dbReference type="KEGG" id="sfk:KY5_3964"/>
<feature type="transmembrane region" description="Helical" evidence="7">
    <location>
        <begin position="160"/>
        <end position="182"/>
    </location>
</feature>
<dbReference type="PROSITE" id="PS50850">
    <property type="entry name" value="MFS"/>
    <property type="match status" value="1"/>
</dbReference>
<dbReference type="InterPro" id="IPR011701">
    <property type="entry name" value="MFS"/>
</dbReference>
<feature type="domain" description="Major facilitator superfamily (MFS) profile" evidence="8">
    <location>
        <begin position="36"/>
        <end position="491"/>
    </location>
</feature>
<organism evidence="9 10">
    <name type="scientific">Streptomyces formicae</name>
    <dbReference type="NCBI Taxonomy" id="1616117"/>
    <lineage>
        <taxon>Bacteria</taxon>
        <taxon>Bacillati</taxon>
        <taxon>Actinomycetota</taxon>
        <taxon>Actinomycetes</taxon>
        <taxon>Kitasatosporales</taxon>
        <taxon>Streptomycetaceae</taxon>
        <taxon>Streptomyces</taxon>
    </lineage>
</organism>
<dbReference type="PANTHER" id="PTHR42718">
    <property type="entry name" value="MAJOR FACILITATOR SUPERFAMILY MULTIDRUG TRANSPORTER MFSC"/>
    <property type="match status" value="1"/>
</dbReference>
<evidence type="ECO:0000256" key="7">
    <source>
        <dbReference type="SAM" id="Phobius"/>
    </source>
</evidence>
<comment type="subcellular location">
    <subcellularLocation>
        <location evidence="1">Cell membrane</location>
        <topology evidence="1">Multi-pass membrane protein</topology>
    </subcellularLocation>
</comment>
<feature type="transmembrane region" description="Helical" evidence="7">
    <location>
        <begin position="194"/>
        <end position="213"/>
    </location>
</feature>
<reference evidence="9 10" key="1">
    <citation type="submission" date="2017-08" db="EMBL/GenBank/DDBJ databases">
        <title>Complete Genome Sequence of Streptomyces formicae KY5, the formicamycin producer.</title>
        <authorList>
            <person name="Holmes N.A."/>
            <person name="Devine R."/>
            <person name="Qin Z."/>
            <person name="Seipke R.F."/>
            <person name="Wilkinson B."/>
            <person name="Hutchings M.I."/>
        </authorList>
    </citation>
    <scope>NUCLEOTIDE SEQUENCE [LARGE SCALE GENOMIC DNA]</scope>
    <source>
        <strain evidence="9 10">KY5</strain>
    </source>
</reference>
<gene>
    <name evidence="9" type="ORF">KY5_3964</name>
</gene>
<dbReference type="Pfam" id="PF07690">
    <property type="entry name" value="MFS_1"/>
    <property type="match status" value="1"/>
</dbReference>
<feature type="transmembrane region" description="Helical" evidence="7">
    <location>
        <begin position="102"/>
        <end position="121"/>
    </location>
</feature>
<feature type="region of interest" description="Disordered" evidence="6">
    <location>
        <begin position="1"/>
        <end position="27"/>
    </location>
</feature>
<feature type="transmembrane region" description="Helical" evidence="7">
    <location>
        <begin position="127"/>
        <end position="148"/>
    </location>
</feature>
<feature type="transmembrane region" description="Helical" evidence="7">
    <location>
        <begin position="427"/>
        <end position="447"/>
    </location>
</feature>
<dbReference type="PANTHER" id="PTHR42718:SF39">
    <property type="entry name" value="ACTINORHODIN TRANSPORTER-RELATED"/>
    <property type="match status" value="1"/>
</dbReference>
<keyword evidence="2 7" id="KW-0812">Transmembrane</keyword>
<feature type="transmembrane region" description="Helical" evidence="7">
    <location>
        <begin position="330"/>
        <end position="347"/>
    </location>
</feature>
<dbReference type="RefSeq" id="WP_098243550.1">
    <property type="nucleotide sequence ID" value="NZ_CP022685.1"/>
</dbReference>
<dbReference type="SUPFAM" id="SSF103473">
    <property type="entry name" value="MFS general substrate transporter"/>
    <property type="match status" value="1"/>
</dbReference>
<feature type="transmembrane region" description="Helical" evidence="7">
    <location>
        <begin position="298"/>
        <end position="318"/>
    </location>
</feature>
<dbReference type="Proteomes" id="UP000221011">
    <property type="component" value="Chromosome"/>
</dbReference>